<evidence type="ECO:0000313" key="2">
    <source>
        <dbReference type="EMBL" id="SDM22871.1"/>
    </source>
</evidence>
<dbReference type="OrthoDB" id="5951444at2"/>
<accession>A0A1G9RI80</accession>
<dbReference type="SUPFAM" id="SSF159888">
    <property type="entry name" value="YdhG-like"/>
    <property type="match status" value="1"/>
</dbReference>
<evidence type="ECO:0000259" key="1">
    <source>
        <dbReference type="Pfam" id="PF08818"/>
    </source>
</evidence>
<sequence length="141" mass="15946">MSDSENTTAAADIEPEAFIAAVEHKVRRADARILLEMMRRLSGEEPRMWGPSIIGFGTYHYKYESGREGDSMRTGFSPRKSGQVIYIMPGYANYTLILDRLGKFKEGKSCLYITKLADVDLDVLEELIQAGLDDMARKYPK</sequence>
<evidence type="ECO:0000313" key="3">
    <source>
        <dbReference type="Proteomes" id="UP000199759"/>
    </source>
</evidence>
<dbReference type="AlphaFoldDB" id="A0A1G9RI80"/>
<name>A0A1G9RI80_9PROT</name>
<dbReference type="EMBL" id="FNHG01000007">
    <property type="protein sequence ID" value="SDM22871.1"/>
    <property type="molecule type" value="Genomic_DNA"/>
</dbReference>
<dbReference type="RefSeq" id="WP_091769155.1">
    <property type="nucleotide sequence ID" value="NZ_FNHG01000007.1"/>
</dbReference>
<proteinExistence type="predicted"/>
<protein>
    <recommendedName>
        <fullName evidence="1">YdhG-like domain-containing protein</fullName>
    </recommendedName>
</protein>
<organism evidence="2 3">
    <name type="scientific">Maricaulis salignorans</name>
    <dbReference type="NCBI Taxonomy" id="144026"/>
    <lineage>
        <taxon>Bacteria</taxon>
        <taxon>Pseudomonadati</taxon>
        <taxon>Pseudomonadota</taxon>
        <taxon>Alphaproteobacteria</taxon>
        <taxon>Maricaulales</taxon>
        <taxon>Maricaulaceae</taxon>
        <taxon>Maricaulis</taxon>
    </lineage>
</organism>
<reference evidence="2 3" key="1">
    <citation type="submission" date="2016-10" db="EMBL/GenBank/DDBJ databases">
        <authorList>
            <person name="de Groot N.N."/>
        </authorList>
    </citation>
    <scope>NUCLEOTIDE SEQUENCE [LARGE SCALE GENOMIC DNA]</scope>
    <source>
        <strain evidence="2 3">DSM 16077</strain>
    </source>
</reference>
<feature type="domain" description="YdhG-like" evidence="1">
    <location>
        <begin position="27"/>
        <end position="130"/>
    </location>
</feature>
<dbReference type="InterPro" id="IPR014922">
    <property type="entry name" value="YdhG-like"/>
</dbReference>
<gene>
    <name evidence="2" type="ORF">SAMN04488568_10732</name>
</gene>
<keyword evidence="3" id="KW-1185">Reference proteome</keyword>
<dbReference type="STRING" id="144026.SAMN04488568_10732"/>
<dbReference type="Pfam" id="PF08818">
    <property type="entry name" value="DUF1801"/>
    <property type="match status" value="1"/>
</dbReference>
<dbReference type="Proteomes" id="UP000199759">
    <property type="component" value="Unassembled WGS sequence"/>
</dbReference>